<dbReference type="AlphaFoldDB" id="A0A2P5EW96"/>
<gene>
    <name evidence="1" type="ORF">TorRG33x02_143340</name>
</gene>
<accession>A0A2P5EW96</accession>
<sequence length="85" mass="9636">MRPVFQKLLDERKLDSLKALADIAFYTIHRGLGQIVLSLVQLGELKDGDGEWKGRLVDGFWKECLFGKKDFSREGIAPKISKCLV</sequence>
<comment type="caution">
    <text evidence="1">The sequence shown here is derived from an EMBL/GenBank/DDBJ whole genome shotgun (WGS) entry which is preliminary data.</text>
</comment>
<reference evidence="2" key="1">
    <citation type="submission" date="2016-06" db="EMBL/GenBank/DDBJ databases">
        <title>Parallel loss of symbiosis genes in relatives of nitrogen-fixing non-legume Parasponia.</title>
        <authorList>
            <person name="Van Velzen R."/>
            <person name="Holmer R."/>
            <person name="Bu F."/>
            <person name="Rutten L."/>
            <person name="Van Zeijl A."/>
            <person name="Liu W."/>
            <person name="Santuari L."/>
            <person name="Cao Q."/>
            <person name="Sharma T."/>
            <person name="Shen D."/>
            <person name="Roswanjaya Y."/>
            <person name="Wardhani T."/>
            <person name="Kalhor M.S."/>
            <person name="Jansen J."/>
            <person name="Van den Hoogen J."/>
            <person name="Gungor B."/>
            <person name="Hartog M."/>
            <person name="Hontelez J."/>
            <person name="Verver J."/>
            <person name="Yang W.-C."/>
            <person name="Schijlen E."/>
            <person name="Repin R."/>
            <person name="Schilthuizen M."/>
            <person name="Schranz E."/>
            <person name="Heidstra R."/>
            <person name="Miyata K."/>
            <person name="Fedorova E."/>
            <person name="Kohlen W."/>
            <person name="Bisseling T."/>
            <person name="Smit S."/>
            <person name="Geurts R."/>
        </authorList>
    </citation>
    <scope>NUCLEOTIDE SEQUENCE [LARGE SCALE GENOMIC DNA]</scope>
    <source>
        <strain evidence="2">cv. RG33-2</strain>
    </source>
</reference>
<protein>
    <submittedName>
        <fullName evidence="1">Uncharacterized protein</fullName>
    </submittedName>
</protein>
<dbReference type="InParanoid" id="A0A2P5EW96"/>
<proteinExistence type="predicted"/>
<name>A0A2P5EW96_TREOI</name>
<organism evidence="1 2">
    <name type="scientific">Trema orientale</name>
    <name type="common">Charcoal tree</name>
    <name type="synonym">Celtis orientalis</name>
    <dbReference type="NCBI Taxonomy" id="63057"/>
    <lineage>
        <taxon>Eukaryota</taxon>
        <taxon>Viridiplantae</taxon>
        <taxon>Streptophyta</taxon>
        <taxon>Embryophyta</taxon>
        <taxon>Tracheophyta</taxon>
        <taxon>Spermatophyta</taxon>
        <taxon>Magnoliopsida</taxon>
        <taxon>eudicotyledons</taxon>
        <taxon>Gunneridae</taxon>
        <taxon>Pentapetalae</taxon>
        <taxon>rosids</taxon>
        <taxon>fabids</taxon>
        <taxon>Rosales</taxon>
        <taxon>Cannabaceae</taxon>
        <taxon>Trema</taxon>
    </lineage>
</organism>
<evidence type="ECO:0000313" key="1">
    <source>
        <dbReference type="EMBL" id="PON89811.1"/>
    </source>
</evidence>
<dbReference type="Proteomes" id="UP000237000">
    <property type="component" value="Unassembled WGS sequence"/>
</dbReference>
<keyword evidence="2" id="KW-1185">Reference proteome</keyword>
<dbReference type="EMBL" id="JXTC01000089">
    <property type="protein sequence ID" value="PON89811.1"/>
    <property type="molecule type" value="Genomic_DNA"/>
</dbReference>
<evidence type="ECO:0000313" key="2">
    <source>
        <dbReference type="Proteomes" id="UP000237000"/>
    </source>
</evidence>